<feature type="region of interest" description="Disordered" evidence="1">
    <location>
        <begin position="1"/>
        <end position="26"/>
    </location>
</feature>
<comment type="caution">
    <text evidence="2">The sequence shown here is derived from an EMBL/GenBank/DDBJ whole genome shotgun (WGS) entry which is preliminary data.</text>
</comment>
<evidence type="ECO:0000313" key="2">
    <source>
        <dbReference type="EMBL" id="KAJ7370737.1"/>
    </source>
</evidence>
<dbReference type="AlphaFoldDB" id="A0A9X0CNY8"/>
<dbReference type="Proteomes" id="UP001163046">
    <property type="component" value="Unassembled WGS sequence"/>
</dbReference>
<gene>
    <name evidence="2" type="ORF">OS493_030157</name>
</gene>
<sequence length="100" mass="11162">MGGWSSQFMRHQSTTSPISSETQAIETPVVLREEMAARRPMETGEHIVSAAPRISLDVHPDNISKIVNSLQDAQEIVFLLPDMMEYQRQLEASITGPNPQ</sequence>
<dbReference type="EMBL" id="MU826857">
    <property type="protein sequence ID" value="KAJ7370737.1"/>
    <property type="molecule type" value="Genomic_DNA"/>
</dbReference>
<protein>
    <submittedName>
        <fullName evidence="2">Uncharacterized protein</fullName>
    </submittedName>
</protein>
<keyword evidence="3" id="KW-1185">Reference proteome</keyword>
<feature type="compositionally biased region" description="Polar residues" evidence="1">
    <location>
        <begin position="1"/>
        <end position="25"/>
    </location>
</feature>
<evidence type="ECO:0000313" key="3">
    <source>
        <dbReference type="Proteomes" id="UP001163046"/>
    </source>
</evidence>
<accession>A0A9X0CNY8</accession>
<evidence type="ECO:0000256" key="1">
    <source>
        <dbReference type="SAM" id="MobiDB-lite"/>
    </source>
</evidence>
<organism evidence="2 3">
    <name type="scientific">Desmophyllum pertusum</name>
    <dbReference type="NCBI Taxonomy" id="174260"/>
    <lineage>
        <taxon>Eukaryota</taxon>
        <taxon>Metazoa</taxon>
        <taxon>Cnidaria</taxon>
        <taxon>Anthozoa</taxon>
        <taxon>Hexacorallia</taxon>
        <taxon>Scleractinia</taxon>
        <taxon>Caryophylliina</taxon>
        <taxon>Caryophylliidae</taxon>
        <taxon>Desmophyllum</taxon>
    </lineage>
</organism>
<proteinExistence type="predicted"/>
<reference evidence="2" key="1">
    <citation type="submission" date="2023-01" db="EMBL/GenBank/DDBJ databases">
        <title>Genome assembly of the deep-sea coral Lophelia pertusa.</title>
        <authorList>
            <person name="Herrera S."/>
            <person name="Cordes E."/>
        </authorList>
    </citation>
    <scope>NUCLEOTIDE SEQUENCE</scope>
    <source>
        <strain evidence="2">USNM1676648</strain>
        <tissue evidence="2">Polyp</tissue>
    </source>
</reference>
<feature type="non-terminal residue" evidence="2">
    <location>
        <position position="100"/>
    </location>
</feature>
<name>A0A9X0CNY8_9CNID</name>